<reference evidence="1 2" key="1">
    <citation type="submission" date="2020-08" db="EMBL/GenBank/DDBJ databases">
        <title>A Genomic Blueprint of the Chicken Gut Microbiome.</title>
        <authorList>
            <person name="Gilroy R."/>
            <person name="Ravi A."/>
            <person name="Getino M."/>
            <person name="Pursley I."/>
            <person name="Horton D.L."/>
            <person name="Alikhan N.-F."/>
            <person name="Baker D."/>
            <person name="Gharbi K."/>
            <person name="Hall N."/>
            <person name="Watson M."/>
            <person name="Adriaenssens E.M."/>
            <person name="Foster-Nyarko E."/>
            <person name="Jarju S."/>
            <person name="Secka A."/>
            <person name="Antonio M."/>
            <person name="Oren A."/>
            <person name="Chaudhuri R."/>
            <person name="La Ragione R.M."/>
            <person name="Hildebrand F."/>
            <person name="Pallen M.J."/>
        </authorList>
    </citation>
    <scope>NUCLEOTIDE SEQUENCE [LARGE SCALE GENOMIC DNA]</scope>
    <source>
        <strain evidence="1 2">Re1</strain>
    </source>
</reference>
<sequence length="195" mass="21791">MSAPQPTQDDPRGYSILMPSGWSRYRVDADGKAAFQAKAVARMKAIGRPDLDVQMRLLISEQWKQLERTKAFAVYLPDQETNEWRPPISIAARKVAGSVGTDFETEVRNRFGVVPEKVSTPLSEILRWRSSHSGSGELAEVRTVTLGYAFPAPVPQARLGLVFIAVLPHPDDVEPDVIEGSVELVDTIMETFRWR</sequence>
<proteinExistence type="predicted"/>
<protein>
    <submittedName>
        <fullName evidence="1">Uncharacterized protein</fullName>
    </submittedName>
</protein>
<dbReference type="EMBL" id="JACSPX010000001">
    <property type="protein sequence ID" value="MBD8011508.1"/>
    <property type="molecule type" value="Genomic_DNA"/>
</dbReference>
<organism evidence="1 2">
    <name type="scientific">Microbacterium commune</name>
    <dbReference type="NCBI Taxonomy" id="2762219"/>
    <lineage>
        <taxon>Bacteria</taxon>
        <taxon>Bacillati</taxon>
        <taxon>Actinomycetota</taxon>
        <taxon>Actinomycetes</taxon>
        <taxon>Micrococcales</taxon>
        <taxon>Microbacteriaceae</taxon>
        <taxon>Microbacterium</taxon>
    </lineage>
</organism>
<comment type="caution">
    <text evidence="1">The sequence shown here is derived from an EMBL/GenBank/DDBJ whole genome shotgun (WGS) entry which is preliminary data.</text>
</comment>
<name>A0ABR8W3B8_9MICO</name>
<gene>
    <name evidence="1" type="ORF">H9633_04270</name>
</gene>
<evidence type="ECO:0000313" key="2">
    <source>
        <dbReference type="Proteomes" id="UP000611521"/>
    </source>
</evidence>
<keyword evidence="2" id="KW-1185">Reference proteome</keyword>
<accession>A0ABR8W3B8</accession>
<evidence type="ECO:0000313" key="1">
    <source>
        <dbReference type="EMBL" id="MBD8011508.1"/>
    </source>
</evidence>
<dbReference type="RefSeq" id="WP_071644901.1">
    <property type="nucleotide sequence ID" value="NZ_JACSPX010000001.1"/>
</dbReference>
<dbReference type="Proteomes" id="UP000611521">
    <property type="component" value="Unassembled WGS sequence"/>
</dbReference>